<feature type="signal peptide" evidence="4">
    <location>
        <begin position="1"/>
        <end position="23"/>
    </location>
</feature>
<evidence type="ECO:0000256" key="2">
    <source>
        <dbReference type="SAM" id="Coils"/>
    </source>
</evidence>
<accession>A0A1I3G2N2</accession>
<name>A0A1I3G2N2_SELRU</name>
<evidence type="ECO:0000256" key="4">
    <source>
        <dbReference type="SAM" id="SignalP"/>
    </source>
</evidence>
<gene>
    <name evidence="5" type="ORF">SAMN04487861_11928</name>
</gene>
<dbReference type="SUPFAM" id="SSF48452">
    <property type="entry name" value="TPR-like"/>
    <property type="match status" value="1"/>
</dbReference>
<evidence type="ECO:0000313" key="6">
    <source>
        <dbReference type="Proteomes" id="UP000183639"/>
    </source>
</evidence>
<dbReference type="Proteomes" id="UP000183639">
    <property type="component" value="Unassembled WGS sequence"/>
</dbReference>
<dbReference type="AlphaFoldDB" id="A0A1I3G2N2"/>
<reference evidence="5 6" key="1">
    <citation type="submission" date="2016-10" db="EMBL/GenBank/DDBJ databases">
        <authorList>
            <person name="de Groot N.N."/>
        </authorList>
    </citation>
    <scope>NUCLEOTIDE SEQUENCE [LARGE SCALE GENOMIC DNA]</scope>
    <source>
        <strain evidence="5 6">Z108</strain>
    </source>
</reference>
<feature type="chain" id="PRO_5010187575" evidence="4">
    <location>
        <begin position="24"/>
        <end position="352"/>
    </location>
</feature>
<protein>
    <submittedName>
        <fullName evidence="5">Uncharacterized protein</fullName>
    </submittedName>
</protein>
<dbReference type="InterPro" id="IPR011990">
    <property type="entry name" value="TPR-like_helical_dom_sf"/>
</dbReference>
<dbReference type="PROSITE" id="PS50005">
    <property type="entry name" value="TPR"/>
    <property type="match status" value="1"/>
</dbReference>
<dbReference type="RefSeq" id="WP_075444672.1">
    <property type="nucleotide sequence ID" value="NZ_FOQK01000019.1"/>
</dbReference>
<keyword evidence="2" id="KW-0175">Coiled coil</keyword>
<evidence type="ECO:0000256" key="3">
    <source>
        <dbReference type="SAM" id="MobiDB-lite"/>
    </source>
</evidence>
<sequence>MGRLFTGLLAAVMLLAGVAACEAAPQVITASGVYTMGENDSPKIAKDAARQEAMRVATEKAGVYVESYSKTQNMQLSEDDVKVISGAILKVTDEKAEPDLTNGVWRYTVTITAEVDTDKIDLKAMMDNRSKLEKLQKERDELKKQNEELLEKYKKARGAEKDRLGTKLETQYDLGQVFDRCVAMIQRGEQTRAVSELTKVIADKSVTDSPLAYAYYLRGRAYYELNAHNKALEDFNEAQRVPHNDNIYPVWRAHYYRGLIFYDRRRWQEAYEELKLAWDASDHTDREMYQALQRADDKAHPQAAQPQRRTPARNPQRQTGNGIDWGHIIGEIITGAINESGLAKDVHITVGD</sequence>
<keyword evidence="1" id="KW-0802">TPR repeat</keyword>
<dbReference type="PROSITE" id="PS51257">
    <property type="entry name" value="PROKAR_LIPOPROTEIN"/>
    <property type="match status" value="1"/>
</dbReference>
<feature type="compositionally biased region" description="Polar residues" evidence="3">
    <location>
        <begin position="304"/>
        <end position="321"/>
    </location>
</feature>
<dbReference type="Gene3D" id="1.25.40.10">
    <property type="entry name" value="Tetratricopeptide repeat domain"/>
    <property type="match status" value="1"/>
</dbReference>
<keyword evidence="4" id="KW-0732">Signal</keyword>
<feature type="repeat" description="TPR" evidence="1">
    <location>
        <begin position="212"/>
        <end position="245"/>
    </location>
</feature>
<organism evidence="5 6">
    <name type="scientific">Selenomonas ruminantium</name>
    <dbReference type="NCBI Taxonomy" id="971"/>
    <lineage>
        <taxon>Bacteria</taxon>
        <taxon>Bacillati</taxon>
        <taxon>Bacillota</taxon>
        <taxon>Negativicutes</taxon>
        <taxon>Selenomonadales</taxon>
        <taxon>Selenomonadaceae</taxon>
        <taxon>Selenomonas</taxon>
    </lineage>
</organism>
<dbReference type="SMART" id="SM00028">
    <property type="entry name" value="TPR"/>
    <property type="match status" value="2"/>
</dbReference>
<evidence type="ECO:0000256" key="1">
    <source>
        <dbReference type="PROSITE-ProRule" id="PRU00339"/>
    </source>
</evidence>
<dbReference type="OrthoDB" id="1664003at2"/>
<feature type="region of interest" description="Disordered" evidence="3">
    <location>
        <begin position="292"/>
        <end position="323"/>
    </location>
</feature>
<proteinExistence type="predicted"/>
<dbReference type="EMBL" id="FOQK01000019">
    <property type="protein sequence ID" value="SFI17733.1"/>
    <property type="molecule type" value="Genomic_DNA"/>
</dbReference>
<dbReference type="InterPro" id="IPR019734">
    <property type="entry name" value="TPR_rpt"/>
</dbReference>
<evidence type="ECO:0000313" key="5">
    <source>
        <dbReference type="EMBL" id="SFI17733.1"/>
    </source>
</evidence>
<feature type="coiled-coil region" evidence="2">
    <location>
        <begin position="125"/>
        <end position="162"/>
    </location>
</feature>